<dbReference type="Proteomes" id="UP001308179">
    <property type="component" value="Unassembled WGS sequence"/>
</dbReference>
<gene>
    <name evidence="2" type="primary">HIS7</name>
    <name evidence="2" type="ORF">LTR32_006972</name>
</gene>
<comment type="caution">
    <text evidence="2">The sequence shown here is derived from an EMBL/GenBank/DDBJ whole genome shotgun (WGS) entry which is preliminary data.</text>
</comment>
<dbReference type="InterPro" id="IPR013785">
    <property type="entry name" value="Aldolase_TIM"/>
</dbReference>
<reference evidence="2 3" key="1">
    <citation type="submission" date="2023-08" db="EMBL/GenBank/DDBJ databases">
        <title>Black Yeasts Isolated from many extreme environments.</title>
        <authorList>
            <person name="Coleine C."/>
            <person name="Stajich J.E."/>
            <person name="Selbmann L."/>
        </authorList>
    </citation>
    <scope>NUCLEOTIDE SEQUENCE [LARGE SCALE GENOMIC DNA]</scope>
    <source>
        <strain evidence="2 3">CCFEE 5386</strain>
    </source>
</reference>
<dbReference type="PANTHER" id="PTHR21235">
    <property type="entry name" value="IMIDAZOLE GLYCEROL PHOSPHATE SYNTHASE SUBUNIT HISF/H IGP SYNTHASE SUBUNIT HISF/H"/>
    <property type="match status" value="1"/>
</dbReference>
<accession>A0ABR0KYS7</accession>
<evidence type="ECO:0000313" key="3">
    <source>
        <dbReference type="Proteomes" id="UP001308179"/>
    </source>
</evidence>
<organism evidence="2 3">
    <name type="scientific">Rachicladosporium monterosium</name>
    <dbReference type="NCBI Taxonomy" id="1507873"/>
    <lineage>
        <taxon>Eukaryota</taxon>
        <taxon>Fungi</taxon>
        <taxon>Dikarya</taxon>
        <taxon>Ascomycota</taxon>
        <taxon>Pezizomycotina</taxon>
        <taxon>Dothideomycetes</taxon>
        <taxon>Dothideomycetidae</taxon>
        <taxon>Cladosporiales</taxon>
        <taxon>Cladosporiaceae</taxon>
        <taxon>Rachicladosporium</taxon>
    </lineage>
</organism>
<evidence type="ECO:0000313" key="2">
    <source>
        <dbReference type="EMBL" id="KAK5140141.1"/>
    </source>
</evidence>
<evidence type="ECO:0000256" key="1">
    <source>
        <dbReference type="RuleBase" id="RU003657"/>
    </source>
</evidence>
<dbReference type="Pfam" id="PF00977">
    <property type="entry name" value="His_biosynth"/>
    <property type="match status" value="1"/>
</dbReference>
<proteinExistence type="inferred from homology"/>
<dbReference type="EMBL" id="JAVRRR010000880">
    <property type="protein sequence ID" value="KAK5140141.1"/>
    <property type="molecule type" value="Genomic_DNA"/>
</dbReference>
<name>A0ABR0KYS7_9PEZI</name>
<dbReference type="SUPFAM" id="SSF52317">
    <property type="entry name" value="Class I glutamine amidotransferase-like"/>
    <property type="match status" value="1"/>
</dbReference>
<dbReference type="EC" id="3.5.4.12" evidence="2"/>
<dbReference type="InterPro" id="IPR011060">
    <property type="entry name" value="RibuloseP-bd_barrel"/>
</dbReference>
<dbReference type="GO" id="GO:0004132">
    <property type="term" value="F:dCMP deaminase activity"/>
    <property type="evidence" value="ECO:0007669"/>
    <property type="project" value="UniProtKB-EC"/>
</dbReference>
<dbReference type="InterPro" id="IPR006062">
    <property type="entry name" value="His_biosynth"/>
</dbReference>
<protein>
    <submittedName>
        <fullName evidence="2">Histidine biosynthesis bifunctional protein hisB</fullName>
        <ecNumber evidence="2">3.5.4.12</ecNumber>
    </submittedName>
</protein>
<dbReference type="PANTHER" id="PTHR21235:SF2">
    <property type="entry name" value="IMIDAZOLE GLYCEROL PHOSPHATE SYNTHASE HISHF"/>
    <property type="match status" value="1"/>
</dbReference>
<comment type="similarity">
    <text evidence="1">Belongs to the HisA/HisF family.</text>
</comment>
<keyword evidence="1" id="KW-0368">Histidine biosynthesis</keyword>
<dbReference type="InterPro" id="IPR050064">
    <property type="entry name" value="IGPS_HisA/HisF"/>
</dbReference>
<sequence>MPTVHLLDYAAGNIRSLVNAIEKLGWQVEWVTSPEDVSKAEKLILPGVGHFGHCLTQFSNAGYTNRTVPALDVATLYFKSGADKVSIGSDAVTAAEQYHASNRNLTGKTAIETISEAYGAQAVVVSVDPRRVYVASPESTTHHTLKSTTPGPQGEMYYWYACTIKGGRETRDLDVIQLVTAVEAMGAGEILLNCIDKDGTNSGFDLELVKSVKAAVKIPVIASSGAGNADHFAEVFQRTNVDAALGAGMFHRGEWTVKQVKEELSKKGLMIRRFEEDI</sequence>
<dbReference type="SUPFAM" id="SSF51366">
    <property type="entry name" value="Ribulose-phoshate binding barrel"/>
    <property type="match status" value="1"/>
</dbReference>
<dbReference type="Gene3D" id="3.20.20.70">
    <property type="entry name" value="Aldolase class I"/>
    <property type="match status" value="1"/>
</dbReference>
<keyword evidence="2" id="KW-0378">Hydrolase</keyword>
<keyword evidence="3" id="KW-1185">Reference proteome</keyword>
<dbReference type="InterPro" id="IPR029062">
    <property type="entry name" value="Class_I_gatase-like"/>
</dbReference>
<keyword evidence="1" id="KW-0028">Amino-acid biosynthesis</keyword>